<comment type="caution">
    <text evidence="2">The sequence shown here is derived from an EMBL/GenBank/DDBJ whole genome shotgun (WGS) entry which is preliminary data.</text>
</comment>
<keyword evidence="3" id="KW-1185">Reference proteome</keyword>
<evidence type="ECO:0000256" key="1">
    <source>
        <dbReference type="SAM" id="MobiDB-lite"/>
    </source>
</evidence>
<feature type="compositionally biased region" description="Polar residues" evidence="1">
    <location>
        <begin position="23"/>
        <end position="48"/>
    </location>
</feature>
<feature type="region of interest" description="Disordered" evidence="1">
    <location>
        <begin position="1"/>
        <end position="55"/>
    </location>
</feature>
<feature type="compositionally biased region" description="Pro residues" evidence="1">
    <location>
        <begin position="10"/>
        <end position="20"/>
    </location>
</feature>
<name>A0ABP1R7A6_9HEXA</name>
<reference evidence="2 3" key="1">
    <citation type="submission" date="2024-08" db="EMBL/GenBank/DDBJ databases">
        <authorList>
            <person name="Cucini C."/>
            <person name="Frati F."/>
        </authorList>
    </citation>
    <scope>NUCLEOTIDE SEQUENCE [LARGE SCALE GENOMIC DNA]</scope>
</reference>
<dbReference type="EMBL" id="CAXLJM020000057">
    <property type="protein sequence ID" value="CAL8119019.1"/>
    <property type="molecule type" value="Genomic_DNA"/>
</dbReference>
<sequence length="225" mass="24129">MKRYRGVDKPPGPTLSPPPYSRNAGNKTNTLNSAGSRGSNTRFSTTAASGPIPDHDLMMIRGSGAAASFLDPRTKKPVIPQAGRSIPKLKMADLTCSLAPLVESQMIPEVELLGPPSSGKGRKLRGAVSAKTSLKAIPSNDLLESFDSAIRVPDMRTINSKVGHMRKVTSLGGKVNVAPIPSKNHSVPKLKSSGKMEEQNMKRLMGQLRDKYLEDMESQLGLAVE</sequence>
<organism evidence="2 3">
    <name type="scientific">Orchesella dallaii</name>
    <dbReference type="NCBI Taxonomy" id="48710"/>
    <lineage>
        <taxon>Eukaryota</taxon>
        <taxon>Metazoa</taxon>
        <taxon>Ecdysozoa</taxon>
        <taxon>Arthropoda</taxon>
        <taxon>Hexapoda</taxon>
        <taxon>Collembola</taxon>
        <taxon>Entomobryomorpha</taxon>
        <taxon>Entomobryoidea</taxon>
        <taxon>Orchesellidae</taxon>
        <taxon>Orchesellinae</taxon>
        <taxon>Orchesella</taxon>
    </lineage>
</organism>
<proteinExistence type="predicted"/>
<accession>A0ABP1R7A6</accession>
<evidence type="ECO:0000313" key="3">
    <source>
        <dbReference type="Proteomes" id="UP001642540"/>
    </source>
</evidence>
<dbReference type="Proteomes" id="UP001642540">
    <property type="component" value="Unassembled WGS sequence"/>
</dbReference>
<gene>
    <name evidence="2" type="ORF">ODALV1_LOCUS18360</name>
</gene>
<evidence type="ECO:0000313" key="2">
    <source>
        <dbReference type="EMBL" id="CAL8119019.1"/>
    </source>
</evidence>
<protein>
    <submittedName>
        <fullName evidence="2">Uncharacterized protein</fullName>
    </submittedName>
</protein>